<dbReference type="Pfam" id="PF03140">
    <property type="entry name" value="DUF247"/>
    <property type="match status" value="1"/>
</dbReference>
<dbReference type="PANTHER" id="PTHR31170">
    <property type="entry name" value="BNAC04G53230D PROTEIN"/>
    <property type="match status" value="1"/>
</dbReference>
<dbReference type="Proteomes" id="UP001652623">
    <property type="component" value="Chromosome 7"/>
</dbReference>
<dbReference type="RefSeq" id="XP_060674685.1">
    <property type="nucleotide sequence ID" value="XM_060818702.1"/>
</dbReference>
<dbReference type="PANTHER" id="PTHR31170:SF9">
    <property type="entry name" value="PROTEIN, PUTATIVE (DUF247)-RELATED"/>
    <property type="match status" value="1"/>
</dbReference>
<proteinExistence type="predicted"/>
<organism evidence="1 3">
    <name type="scientific">Ziziphus jujuba</name>
    <name type="common">Chinese jujube</name>
    <name type="synonym">Ziziphus sativa</name>
    <dbReference type="NCBI Taxonomy" id="326968"/>
    <lineage>
        <taxon>Eukaryota</taxon>
        <taxon>Viridiplantae</taxon>
        <taxon>Streptophyta</taxon>
        <taxon>Embryophyta</taxon>
        <taxon>Tracheophyta</taxon>
        <taxon>Spermatophyta</taxon>
        <taxon>Magnoliopsida</taxon>
        <taxon>eudicotyledons</taxon>
        <taxon>Gunneridae</taxon>
        <taxon>Pentapetalae</taxon>
        <taxon>rosids</taxon>
        <taxon>fabids</taxon>
        <taxon>Rosales</taxon>
        <taxon>Rhamnaceae</taxon>
        <taxon>Paliureae</taxon>
        <taxon>Ziziphus</taxon>
    </lineage>
</organism>
<gene>
    <name evidence="3" type="primary">LOC132804399</name>
    <name evidence="2" type="synonym">LOC132804397</name>
</gene>
<accession>A0ABM4ADA3</accession>
<dbReference type="InterPro" id="IPR004158">
    <property type="entry name" value="DUF247_pln"/>
</dbReference>
<protein>
    <submittedName>
        <fullName evidence="2 3">UPF0481 protein At3g47200-like</fullName>
    </submittedName>
</protein>
<dbReference type="GeneID" id="132804399"/>
<reference evidence="2 3" key="1">
    <citation type="submission" date="2025-05" db="UniProtKB">
        <authorList>
            <consortium name="RefSeq"/>
        </authorList>
    </citation>
    <scope>IDENTIFICATION</scope>
    <source>
        <tissue evidence="2 3">Seedling</tissue>
    </source>
</reference>
<keyword evidence="1" id="KW-1185">Reference proteome</keyword>
<evidence type="ECO:0000313" key="2">
    <source>
        <dbReference type="RefSeq" id="XP_060674685.1"/>
    </source>
</evidence>
<dbReference type="RefSeq" id="XP_060674689.1">
    <property type="nucleotide sequence ID" value="XM_060818706.1"/>
</dbReference>
<sequence length="272" mass="32733">MGEKKACPDEAIIIDIPEDLEPDLNSTCWIHRVPRKLRQVHGAAYTPQLISIGPLHYDEPKLNAMEQHKTKYHDQFWKRDFSKHIRENDIRDFIEEGARRERIWCSYAGSFELMNNRDMFFRVILRDVSFIFELFLRSYEHVLDNNDKPEEMKKDIQDYILRTPWLRKAVELDLIMLENQLSYFIFTELFDFILKKQPENQGNMNIPPYLSKHWKESESHDFFIRITCEFFIDYYRNGKATIKKPGEVELQQLNKIKHFTDLNKFAFSDDLL</sequence>
<evidence type="ECO:0000313" key="1">
    <source>
        <dbReference type="Proteomes" id="UP001652623"/>
    </source>
</evidence>
<evidence type="ECO:0000313" key="3">
    <source>
        <dbReference type="RefSeq" id="XP_060674689.1"/>
    </source>
</evidence>
<name>A0ABM4ADA3_ZIZJJ</name>